<protein>
    <submittedName>
        <fullName evidence="1">Uncharacterized protein</fullName>
    </submittedName>
</protein>
<reference evidence="1" key="1">
    <citation type="submission" date="2022-07" db="EMBL/GenBank/DDBJ databases">
        <title>Phylogenomic reconstructions and comparative analyses of Kickxellomycotina fungi.</title>
        <authorList>
            <person name="Reynolds N.K."/>
            <person name="Stajich J.E."/>
            <person name="Barry K."/>
            <person name="Grigoriev I.V."/>
            <person name="Crous P."/>
            <person name="Smith M.E."/>
        </authorList>
    </citation>
    <scope>NUCLEOTIDE SEQUENCE</scope>
    <source>
        <strain evidence="1">Benny 63K</strain>
    </source>
</reference>
<proteinExistence type="predicted"/>
<sequence>MLYINQLPLVIITNILRFAADSHTQGNNSWKDQLHLLAVCSTWRRLASRMLYRHIYLENTANHSDHTGKPIWKTNINLAAMTNNTPKVKAVQIKLSEFEMTVDALNALQSLFGFGRLNWNRVDFLDLKVYLVNGAVSEDERQIPLDNLPQLELESEMELELKNGLARFAQTMAQCMPHVTRFNLGAYTTDSMAKIIGNTLVNEYAGQLKSIKSISNLEFQNTRTFGHLEYLITTLGFDCKSLLPKVNPETLQYLELSNVTQSFSWDAFLGDSCGSSNTIVFKNLVYLKINFSVMPFLDMMSDAMSDRSRHGTGNNYRVHFPKLQVLKIHGDPAQTDFVATDMYPDYLEELQVYGVPGNLAMWKDASIKSMSSLHMSVFSASKEEEDAFYQSTNHFFSDGDIVECAEMSLFALDFPLDLDRVCWTNISTLSTMFSVDYSTVRALVSKLPQLEQLNTFMLKPGDLPAEYRGVTAPEQALGLGLAPLVSQLAHLCIYNNTYVTRGACLDVAALQLLVLQTQLLESLVIHNPELHDIMVDFIETFKAHFKHLDCIEVILGNFYM</sequence>
<dbReference type="EMBL" id="JANBPG010000088">
    <property type="protein sequence ID" value="KAJ1900315.1"/>
    <property type="molecule type" value="Genomic_DNA"/>
</dbReference>
<name>A0ACC1ISW6_9FUNG</name>
<keyword evidence="2" id="KW-1185">Reference proteome</keyword>
<evidence type="ECO:0000313" key="2">
    <source>
        <dbReference type="Proteomes" id="UP001150581"/>
    </source>
</evidence>
<gene>
    <name evidence="1" type="ORF">LPJ66_001554</name>
</gene>
<evidence type="ECO:0000313" key="1">
    <source>
        <dbReference type="EMBL" id="KAJ1900315.1"/>
    </source>
</evidence>
<comment type="caution">
    <text evidence="1">The sequence shown here is derived from an EMBL/GenBank/DDBJ whole genome shotgun (WGS) entry which is preliminary data.</text>
</comment>
<accession>A0ACC1ISW6</accession>
<organism evidence="1 2">
    <name type="scientific">Kickxella alabastrina</name>
    <dbReference type="NCBI Taxonomy" id="61397"/>
    <lineage>
        <taxon>Eukaryota</taxon>
        <taxon>Fungi</taxon>
        <taxon>Fungi incertae sedis</taxon>
        <taxon>Zoopagomycota</taxon>
        <taxon>Kickxellomycotina</taxon>
        <taxon>Kickxellomycetes</taxon>
        <taxon>Kickxellales</taxon>
        <taxon>Kickxellaceae</taxon>
        <taxon>Kickxella</taxon>
    </lineage>
</organism>
<dbReference type="Proteomes" id="UP001150581">
    <property type="component" value="Unassembled WGS sequence"/>
</dbReference>